<gene>
    <name evidence="1" type="ordered locus">Anacy_5764</name>
</gene>
<protein>
    <recommendedName>
        <fullName evidence="3">Plasmid stabilization system</fullName>
    </recommendedName>
</protein>
<sequence length="86" mass="10289">MNIKFRLIFTSKAQKQLDALAHQDRKQYHKAFQFLSKFGSSYRSLRTHRYQTKGGDIWSSSASMAKRFYWHFLEEHIIVVTHLDSH</sequence>
<name>K9ZRR0_ANACC</name>
<dbReference type="HOGENOM" id="CLU_2451684_0_0_3"/>
<dbReference type="RefSeq" id="WP_015217676.1">
    <property type="nucleotide sequence ID" value="NC_019772.1"/>
</dbReference>
<evidence type="ECO:0008006" key="3">
    <source>
        <dbReference type="Google" id="ProtNLM"/>
    </source>
</evidence>
<dbReference type="Proteomes" id="UP000010474">
    <property type="component" value="Plasmid pANACY.01"/>
</dbReference>
<organism evidence="1 2">
    <name type="scientific">Anabaena cylindrica (strain ATCC 27899 / PCC 7122)</name>
    <dbReference type="NCBI Taxonomy" id="272123"/>
    <lineage>
        <taxon>Bacteria</taxon>
        <taxon>Bacillati</taxon>
        <taxon>Cyanobacteriota</taxon>
        <taxon>Cyanophyceae</taxon>
        <taxon>Nostocales</taxon>
        <taxon>Nostocaceae</taxon>
        <taxon>Anabaena</taxon>
    </lineage>
</organism>
<dbReference type="EMBL" id="CP003660">
    <property type="protein sequence ID" value="AFZ61065.1"/>
    <property type="molecule type" value="Genomic_DNA"/>
</dbReference>
<reference evidence="2" key="1">
    <citation type="journal article" date="2013" name="Proc. Natl. Acad. Sci. U.S.A.">
        <title>Improving the coverage of the cyanobacterial phylum using diversity-driven genome sequencing.</title>
        <authorList>
            <person name="Shih P.M."/>
            <person name="Wu D."/>
            <person name="Latifi A."/>
            <person name="Axen S.D."/>
            <person name="Fewer D.P."/>
            <person name="Talla E."/>
            <person name="Calteau A."/>
            <person name="Cai F."/>
            <person name="Tandeau de Marsac N."/>
            <person name="Rippka R."/>
            <person name="Herdman M."/>
            <person name="Sivonen K."/>
            <person name="Coursin T."/>
            <person name="Laurent T."/>
            <person name="Goodwin L."/>
            <person name="Nolan M."/>
            <person name="Davenport K.W."/>
            <person name="Han C.S."/>
            <person name="Rubin E.M."/>
            <person name="Eisen J.A."/>
            <person name="Woyke T."/>
            <person name="Gugger M."/>
            <person name="Kerfeld C.A."/>
        </authorList>
    </citation>
    <scope>NUCLEOTIDE SEQUENCE [LARGE SCALE GENOMIC DNA]</scope>
    <source>
        <strain evidence="2">ATCC 27899 / PCC 7122</strain>
    </source>
</reference>
<geneLocation type="plasmid" evidence="1 2">
    <name>pANACY.01</name>
</geneLocation>
<dbReference type="AlphaFoldDB" id="K9ZRR0"/>
<dbReference type="OrthoDB" id="488761at2"/>
<keyword evidence="1" id="KW-0614">Plasmid</keyword>
<accession>K9ZRR0</accession>
<keyword evidence="2" id="KW-1185">Reference proteome</keyword>
<dbReference type="PATRIC" id="fig|272123.3.peg.6250"/>
<evidence type="ECO:0000313" key="1">
    <source>
        <dbReference type="EMBL" id="AFZ61065.1"/>
    </source>
</evidence>
<evidence type="ECO:0000313" key="2">
    <source>
        <dbReference type="Proteomes" id="UP000010474"/>
    </source>
</evidence>
<dbReference type="KEGG" id="acy:Anacy_5764"/>
<proteinExistence type="predicted"/>